<dbReference type="Pfam" id="PF17954">
    <property type="entry name" value="Pirin_C_2"/>
    <property type="match status" value="1"/>
</dbReference>
<sequence>MRHFPERYGALFLGHRPAKETAMLQQIFFHPAGTREFKDFGFMQAHLSFKPHLPEGRRRFGPLITIDDGTLTPGATGFGLHPHRDVEVVTFLVSGQVNHVDPNVPDHDGVLEAKGIQVITAGTGIVHNEMNASTTEPMRAMQIWFEPRAKGLAPAYSRKALEAAEYTDRLQLVLSSDGTDGSLIVEQDVRLSYGQFSEVMSLTYRPSAHGRSLYVFMVEGAAEVADQALGQGDALGVTDAGDLLLNAKPGAELLIFDLPPTSN</sequence>
<proteinExistence type="inferred from homology"/>
<evidence type="ECO:0000313" key="6">
    <source>
        <dbReference type="Proteomes" id="UP001193035"/>
    </source>
</evidence>
<feature type="domain" description="Pirin N-terminal" evidence="3">
    <location>
        <begin position="71"/>
        <end position="144"/>
    </location>
</feature>
<dbReference type="Proteomes" id="UP001193035">
    <property type="component" value="Unassembled WGS sequence"/>
</dbReference>
<accession>A0ABY2X4R3</accession>
<keyword evidence="6" id="KW-1185">Reference proteome</keyword>
<dbReference type="InterPro" id="IPR041602">
    <property type="entry name" value="Quercetinase_C"/>
</dbReference>
<dbReference type="InterPro" id="IPR003829">
    <property type="entry name" value="Pirin_N_dom"/>
</dbReference>
<gene>
    <name evidence="5" type="ORF">FGK63_03250</name>
</gene>
<dbReference type="PANTHER" id="PTHR43212:SF3">
    <property type="entry name" value="QUERCETIN 2,3-DIOXYGENASE"/>
    <property type="match status" value="1"/>
</dbReference>
<dbReference type="Pfam" id="PF02678">
    <property type="entry name" value="Pirin"/>
    <property type="match status" value="1"/>
</dbReference>
<comment type="caution">
    <text evidence="5">The sequence shown here is derived from an EMBL/GenBank/DDBJ whole genome shotgun (WGS) entry which is preliminary data.</text>
</comment>
<protein>
    <submittedName>
        <fullName evidence="5">Pirin family protein</fullName>
    </submittedName>
</protein>
<feature type="domain" description="Quercetin 2,3-dioxygenase C-terminal cupin" evidence="4">
    <location>
        <begin position="172"/>
        <end position="258"/>
    </location>
</feature>
<evidence type="ECO:0000259" key="4">
    <source>
        <dbReference type="Pfam" id="PF17954"/>
    </source>
</evidence>
<comment type="similarity">
    <text evidence="1 2">Belongs to the pirin family.</text>
</comment>
<dbReference type="InterPro" id="IPR014710">
    <property type="entry name" value="RmlC-like_jellyroll"/>
</dbReference>
<dbReference type="SUPFAM" id="SSF51182">
    <property type="entry name" value="RmlC-like cupins"/>
    <property type="match status" value="1"/>
</dbReference>
<dbReference type="InterPro" id="IPR012093">
    <property type="entry name" value="Pirin"/>
</dbReference>
<evidence type="ECO:0000256" key="1">
    <source>
        <dbReference type="ARBA" id="ARBA00008416"/>
    </source>
</evidence>
<dbReference type="InterPro" id="IPR011051">
    <property type="entry name" value="RmlC_Cupin_sf"/>
</dbReference>
<reference evidence="5 6" key="1">
    <citation type="submission" date="2019-05" db="EMBL/GenBank/DDBJ databases">
        <title>Ruegeria sp. nov., isolated from tidal flat.</title>
        <authorList>
            <person name="Kim W."/>
        </authorList>
    </citation>
    <scope>NUCLEOTIDE SEQUENCE [LARGE SCALE GENOMIC DNA]</scope>
    <source>
        <strain evidence="5 6">CAU 1488</strain>
    </source>
</reference>
<evidence type="ECO:0000259" key="3">
    <source>
        <dbReference type="Pfam" id="PF02678"/>
    </source>
</evidence>
<name>A0ABY2X4R3_9RHOB</name>
<dbReference type="PANTHER" id="PTHR43212">
    <property type="entry name" value="QUERCETIN 2,3-DIOXYGENASE"/>
    <property type="match status" value="1"/>
</dbReference>
<organism evidence="5 6">
    <name type="scientific">Ruegeria sediminis</name>
    <dbReference type="NCBI Taxonomy" id="2583820"/>
    <lineage>
        <taxon>Bacteria</taxon>
        <taxon>Pseudomonadati</taxon>
        <taxon>Pseudomonadota</taxon>
        <taxon>Alphaproteobacteria</taxon>
        <taxon>Rhodobacterales</taxon>
        <taxon>Roseobacteraceae</taxon>
        <taxon>Ruegeria</taxon>
    </lineage>
</organism>
<evidence type="ECO:0000313" key="5">
    <source>
        <dbReference type="EMBL" id="TMV10093.1"/>
    </source>
</evidence>
<evidence type="ECO:0000256" key="2">
    <source>
        <dbReference type="RuleBase" id="RU003457"/>
    </source>
</evidence>
<dbReference type="EMBL" id="VCPD01000001">
    <property type="protein sequence ID" value="TMV10093.1"/>
    <property type="molecule type" value="Genomic_DNA"/>
</dbReference>
<dbReference type="Gene3D" id="2.60.120.10">
    <property type="entry name" value="Jelly Rolls"/>
    <property type="match status" value="2"/>
</dbReference>